<gene>
    <name evidence="7" type="ORF">ACFSR5_17855</name>
</gene>
<dbReference type="PANTHER" id="PTHR30250:SF26">
    <property type="entry name" value="PSMA PROTEIN"/>
    <property type="match status" value="1"/>
</dbReference>
<evidence type="ECO:0000256" key="6">
    <source>
        <dbReference type="SAM" id="Phobius"/>
    </source>
</evidence>
<evidence type="ECO:0000256" key="2">
    <source>
        <dbReference type="ARBA" id="ARBA00022475"/>
    </source>
</evidence>
<feature type="transmembrane region" description="Helical" evidence="6">
    <location>
        <begin position="12"/>
        <end position="29"/>
    </location>
</feature>
<organism evidence="7 8">
    <name type="scientific">Sphingobacterium suaedae</name>
    <dbReference type="NCBI Taxonomy" id="1686402"/>
    <lineage>
        <taxon>Bacteria</taxon>
        <taxon>Pseudomonadati</taxon>
        <taxon>Bacteroidota</taxon>
        <taxon>Sphingobacteriia</taxon>
        <taxon>Sphingobacteriales</taxon>
        <taxon>Sphingobacteriaceae</taxon>
        <taxon>Sphingobacterium</taxon>
    </lineage>
</organism>
<dbReference type="PANTHER" id="PTHR30250">
    <property type="entry name" value="PST FAMILY PREDICTED COLANIC ACID TRANSPORTER"/>
    <property type="match status" value="1"/>
</dbReference>
<evidence type="ECO:0000313" key="8">
    <source>
        <dbReference type="Proteomes" id="UP001597545"/>
    </source>
</evidence>
<feature type="transmembrane region" description="Helical" evidence="6">
    <location>
        <begin position="468"/>
        <end position="488"/>
    </location>
</feature>
<dbReference type="EMBL" id="JBHULR010000015">
    <property type="protein sequence ID" value="MFD2549519.1"/>
    <property type="molecule type" value="Genomic_DNA"/>
</dbReference>
<evidence type="ECO:0000256" key="5">
    <source>
        <dbReference type="ARBA" id="ARBA00023136"/>
    </source>
</evidence>
<feature type="transmembrane region" description="Helical" evidence="6">
    <location>
        <begin position="315"/>
        <end position="339"/>
    </location>
</feature>
<dbReference type="InterPro" id="IPR050833">
    <property type="entry name" value="Poly_Biosynth_Transport"/>
</dbReference>
<feature type="transmembrane region" description="Helical" evidence="6">
    <location>
        <begin position="89"/>
        <end position="111"/>
    </location>
</feature>
<accession>A0ABW5KMG6</accession>
<evidence type="ECO:0000256" key="4">
    <source>
        <dbReference type="ARBA" id="ARBA00022989"/>
    </source>
</evidence>
<feature type="transmembrane region" description="Helical" evidence="6">
    <location>
        <begin position="351"/>
        <end position="373"/>
    </location>
</feature>
<keyword evidence="4 6" id="KW-1133">Transmembrane helix</keyword>
<feature type="transmembrane region" description="Helical" evidence="6">
    <location>
        <begin position="157"/>
        <end position="180"/>
    </location>
</feature>
<keyword evidence="5 6" id="KW-0472">Membrane</keyword>
<feature type="transmembrane region" description="Helical" evidence="6">
    <location>
        <begin position="41"/>
        <end position="61"/>
    </location>
</feature>
<feature type="transmembrane region" description="Helical" evidence="6">
    <location>
        <begin position="228"/>
        <end position="246"/>
    </location>
</feature>
<name>A0ABW5KMG6_9SPHI</name>
<dbReference type="RefSeq" id="WP_380905836.1">
    <property type="nucleotide sequence ID" value="NZ_JBHUEG010000012.1"/>
</dbReference>
<keyword evidence="3 6" id="KW-0812">Transmembrane</keyword>
<proteinExistence type="predicted"/>
<evidence type="ECO:0000313" key="7">
    <source>
        <dbReference type="EMBL" id="MFD2549519.1"/>
    </source>
</evidence>
<comment type="subcellular location">
    <subcellularLocation>
        <location evidence="1">Cell membrane</location>
        <topology evidence="1">Multi-pass membrane protein</topology>
    </subcellularLocation>
</comment>
<dbReference type="Proteomes" id="UP001597545">
    <property type="component" value="Unassembled WGS sequence"/>
</dbReference>
<feature type="transmembrane region" description="Helical" evidence="6">
    <location>
        <begin position="436"/>
        <end position="456"/>
    </location>
</feature>
<feature type="transmembrane region" description="Helical" evidence="6">
    <location>
        <begin position="405"/>
        <end position="424"/>
    </location>
</feature>
<keyword evidence="2" id="KW-1003">Cell membrane</keyword>
<keyword evidence="8" id="KW-1185">Reference proteome</keyword>
<protein>
    <submittedName>
        <fullName evidence="7">Lipopolysaccharide biosynthesis protein</fullName>
    </submittedName>
</protein>
<comment type="caution">
    <text evidence="7">The sequence shown here is derived from an EMBL/GenBank/DDBJ whole genome shotgun (WGS) entry which is preliminary data.</text>
</comment>
<feature type="transmembrane region" description="Helical" evidence="6">
    <location>
        <begin position="123"/>
        <end position="145"/>
    </location>
</feature>
<evidence type="ECO:0000256" key="3">
    <source>
        <dbReference type="ARBA" id="ARBA00022692"/>
    </source>
</evidence>
<feature type="transmembrane region" description="Helical" evidence="6">
    <location>
        <begin position="186"/>
        <end position="207"/>
    </location>
</feature>
<feature type="transmembrane region" description="Helical" evidence="6">
    <location>
        <begin position="380"/>
        <end position="399"/>
    </location>
</feature>
<feature type="transmembrane region" description="Helical" evidence="6">
    <location>
        <begin position="252"/>
        <end position="280"/>
    </location>
</feature>
<sequence>MSGNRTIAKNTIYLYCRMLLTMGIALYTSRAVLQTLGVRDFGVYNLVGGVVVLFSFLNNAMSSSTQRFLNIGIASKDSKRVGQIFSMSLNIHFLIAITILVLSEIVGLWLLNHQLNIPKERLLAANLVFQFSIATTFVGVLKVPYDAIILARERMSFYAVVGIIQAVARLAIVMSISMSITQDRLIVYAFLMMILDVFSSIAFFVYCKLNFGYQVHYRFEKSKELFRSLISFSSWSLLGQVSVVGSSQGMGMILNVFAGVVVNAALGIAGQVSGAVYNFISSAQMAFNPQIVQTYAENKHERHVKLVLQASRFSFFLFAILCIPVLLGTDYILTLWLGANYPQYSVGFTRLIILTSVLTSLAGPLWMSAYAVGNIKRYQFCVAAVNLAVLPIAYLVMLYKRDPFLVMGAKLLLDMLLLIFRVYYFKSRLLIKNSVLMLYVRRILPLFVMVFALAPLSEFISINGLGDLLIYSLCCEAVVCGYVFFWGLRRSEVANILTLVKSKIFGLT</sequence>
<evidence type="ECO:0000256" key="1">
    <source>
        <dbReference type="ARBA" id="ARBA00004651"/>
    </source>
</evidence>
<reference evidence="8" key="1">
    <citation type="journal article" date="2019" name="Int. J. Syst. Evol. Microbiol.">
        <title>The Global Catalogue of Microorganisms (GCM) 10K type strain sequencing project: providing services to taxonomists for standard genome sequencing and annotation.</title>
        <authorList>
            <consortium name="The Broad Institute Genomics Platform"/>
            <consortium name="The Broad Institute Genome Sequencing Center for Infectious Disease"/>
            <person name="Wu L."/>
            <person name="Ma J."/>
        </authorList>
    </citation>
    <scope>NUCLEOTIDE SEQUENCE [LARGE SCALE GENOMIC DNA]</scope>
    <source>
        <strain evidence="8">KCTC 42662</strain>
    </source>
</reference>